<keyword evidence="3" id="KW-1185">Reference proteome</keyword>
<dbReference type="Pfam" id="PF13225">
    <property type="entry name" value="D27-like_C"/>
    <property type="match status" value="1"/>
</dbReference>
<accession>A0A9Q0JP31</accession>
<dbReference type="InterPro" id="IPR025114">
    <property type="entry name" value="D27-like_C"/>
</dbReference>
<protein>
    <recommendedName>
        <fullName evidence="1">Beta-carotene isomerase D27-like C-terminal domain-containing protein</fullName>
    </recommendedName>
</protein>
<dbReference type="InterPro" id="IPR038938">
    <property type="entry name" value="D27-like"/>
</dbReference>
<evidence type="ECO:0000313" key="3">
    <source>
        <dbReference type="Proteomes" id="UP001141552"/>
    </source>
</evidence>
<gene>
    <name evidence="2" type="ORF">Tsubulata_046916</name>
</gene>
<sequence length="153" mass="17201">IKAGDAVAKSEYKLQFYDHLFLNLFRNKMVEEVGWDSEEPGYDGLIQVANRLMLTGRTNSDTKDAADTRSLFPPLLLDLYKMLISPIAGGKLAAVMTFFKDYMGVPPVMEPNFTDYSCQFGVLPPSPEDDNILKEPCLDICPIATRKRESSRN</sequence>
<evidence type="ECO:0000313" key="2">
    <source>
        <dbReference type="EMBL" id="KAJ4847665.1"/>
    </source>
</evidence>
<dbReference type="PANTHER" id="PTHR33591:SF2">
    <property type="entry name" value="BETA-CAROTENE ISOMERASE D27"/>
    <property type="match status" value="1"/>
</dbReference>
<proteinExistence type="predicted"/>
<organism evidence="2 3">
    <name type="scientific">Turnera subulata</name>
    <dbReference type="NCBI Taxonomy" id="218843"/>
    <lineage>
        <taxon>Eukaryota</taxon>
        <taxon>Viridiplantae</taxon>
        <taxon>Streptophyta</taxon>
        <taxon>Embryophyta</taxon>
        <taxon>Tracheophyta</taxon>
        <taxon>Spermatophyta</taxon>
        <taxon>Magnoliopsida</taxon>
        <taxon>eudicotyledons</taxon>
        <taxon>Gunneridae</taxon>
        <taxon>Pentapetalae</taxon>
        <taxon>rosids</taxon>
        <taxon>fabids</taxon>
        <taxon>Malpighiales</taxon>
        <taxon>Passifloraceae</taxon>
        <taxon>Turnera</taxon>
    </lineage>
</organism>
<feature type="non-terminal residue" evidence="2">
    <location>
        <position position="153"/>
    </location>
</feature>
<dbReference type="PANTHER" id="PTHR33591">
    <property type="entry name" value="BETA-CAROTENE ISOMERASE D27"/>
    <property type="match status" value="1"/>
</dbReference>
<feature type="domain" description="Beta-carotene isomerase D27-like C-terminal" evidence="1">
    <location>
        <begin position="96"/>
        <end position="126"/>
    </location>
</feature>
<dbReference type="OrthoDB" id="416096at2759"/>
<reference evidence="2" key="2">
    <citation type="journal article" date="2023" name="Plants (Basel)">
        <title>Annotation of the Turnera subulata (Passifloraceae) Draft Genome Reveals the S-Locus Evolved after the Divergence of Turneroideae from Passifloroideae in a Stepwise Manner.</title>
        <authorList>
            <person name="Henning P.M."/>
            <person name="Roalson E.H."/>
            <person name="Mir W."/>
            <person name="McCubbin A.G."/>
            <person name="Shore J.S."/>
        </authorList>
    </citation>
    <scope>NUCLEOTIDE SEQUENCE</scope>
    <source>
        <strain evidence="2">F60SS</strain>
    </source>
</reference>
<dbReference type="Proteomes" id="UP001141552">
    <property type="component" value="Unassembled WGS sequence"/>
</dbReference>
<dbReference type="GO" id="GO:0005506">
    <property type="term" value="F:iron ion binding"/>
    <property type="evidence" value="ECO:0007669"/>
    <property type="project" value="InterPro"/>
</dbReference>
<comment type="caution">
    <text evidence="2">The sequence shown here is derived from an EMBL/GenBank/DDBJ whole genome shotgun (WGS) entry which is preliminary data.</text>
</comment>
<name>A0A9Q0JP31_9ROSI</name>
<dbReference type="EMBL" id="JAKUCV010001109">
    <property type="protein sequence ID" value="KAJ4847665.1"/>
    <property type="molecule type" value="Genomic_DNA"/>
</dbReference>
<dbReference type="AlphaFoldDB" id="A0A9Q0JP31"/>
<evidence type="ECO:0000259" key="1">
    <source>
        <dbReference type="Pfam" id="PF13225"/>
    </source>
</evidence>
<reference evidence="2" key="1">
    <citation type="submission" date="2022-02" db="EMBL/GenBank/DDBJ databases">
        <authorList>
            <person name="Henning P.M."/>
            <person name="McCubbin A.G."/>
            <person name="Shore J.S."/>
        </authorList>
    </citation>
    <scope>NUCLEOTIDE SEQUENCE</scope>
    <source>
        <strain evidence="2">F60SS</strain>
        <tissue evidence="2">Leaves</tissue>
    </source>
</reference>